<evidence type="ECO:0000256" key="2">
    <source>
        <dbReference type="ARBA" id="ARBA00008857"/>
    </source>
</evidence>
<evidence type="ECO:0000259" key="7">
    <source>
        <dbReference type="PROSITE" id="PS51898"/>
    </source>
</evidence>
<dbReference type="Proteomes" id="UP000322283">
    <property type="component" value="Unassembled WGS sequence"/>
</dbReference>
<dbReference type="GO" id="GO:0015074">
    <property type="term" value="P:DNA integration"/>
    <property type="evidence" value="ECO:0007669"/>
    <property type="project" value="UniProtKB-KW"/>
</dbReference>
<dbReference type="GO" id="GO:0003677">
    <property type="term" value="F:DNA binding"/>
    <property type="evidence" value="ECO:0007669"/>
    <property type="project" value="UniProtKB-UniRule"/>
</dbReference>
<evidence type="ECO:0000313" key="11">
    <source>
        <dbReference type="Proteomes" id="UP000094598"/>
    </source>
</evidence>
<dbReference type="InterPro" id="IPR013762">
    <property type="entry name" value="Integrase-like_cat_sf"/>
</dbReference>
<dbReference type="AlphaFoldDB" id="A0AAC9HHN5"/>
<keyword evidence="4 6" id="KW-0238">DNA-binding</keyword>
<keyword evidence="3" id="KW-0229">DNA integration</keyword>
<evidence type="ECO:0000313" key="12">
    <source>
        <dbReference type="Proteomes" id="UP000322283"/>
    </source>
</evidence>
<dbReference type="EMBL" id="VCDX01000003">
    <property type="protein sequence ID" value="TYL13999.1"/>
    <property type="molecule type" value="Genomic_DNA"/>
</dbReference>
<reference evidence="9 11" key="1">
    <citation type="submission" date="2016-08" db="EMBL/GenBank/DDBJ databases">
        <title>Moorella thermoacetica DSM 103132.</title>
        <authorList>
            <person name="Jendresen C.B."/>
            <person name="Redl S.M."/>
            <person name="Jensen T.O."/>
            <person name="Nielsen A.T."/>
        </authorList>
    </citation>
    <scope>NUCLEOTIDE SEQUENCE [LARGE SCALE GENOMIC DNA]</scope>
    <source>
        <strain evidence="9 11">DSM 103132</strain>
    </source>
</reference>
<dbReference type="PROSITE" id="PS51900">
    <property type="entry name" value="CB"/>
    <property type="match status" value="1"/>
</dbReference>
<dbReference type="InterPro" id="IPR010998">
    <property type="entry name" value="Integrase_recombinase_N"/>
</dbReference>
<dbReference type="RefSeq" id="WP_069589312.1">
    <property type="nucleotide sequence ID" value="NZ_CP017019.1"/>
</dbReference>
<feature type="domain" description="Tyr recombinase" evidence="7">
    <location>
        <begin position="174"/>
        <end position="378"/>
    </location>
</feature>
<dbReference type="Pfam" id="PF00589">
    <property type="entry name" value="Phage_integrase"/>
    <property type="match status" value="1"/>
</dbReference>
<dbReference type="SUPFAM" id="SSF56349">
    <property type="entry name" value="DNA breaking-rejoining enzymes"/>
    <property type="match status" value="1"/>
</dbReference>
<dbReference type="PANTHER" id="PTHR30349:SF91">
    <property type="entry name" value="INTA PROTEIN"/>
    <property type="match status" value="1"/>
</dbReference>
<dbReference type="Gene3D" id="1.10.150.130">
    <property type="match status" value="1"/>
</dbReference>
<dbReference type="Proteomes" id="UP000094598">
    <property type="component" value="Chromosome"/>
</dbReference>
<evidence type="ECO:0000256" key="1">
    <source>
        <dbReference type="ARBA" id="ARBA00003283"/>
    </source>
</evidence>
<proteinExistence type="inferred from homology"/>
<dbReference type="Gene3D" id="1.10.443.10">
    <property type="entry name" value="Intergrase catalytic core"/>
    <property type="match status" value="1"/>
</dbReference>
<gene>
    <name evidence="9" type="ORF">Maut_01366</name>
    <name evidence="10" type="ORF">MTAT_13990</name>
</gene>
<evidence type="ECO:0000259" key="8">
    <source>
        <dbReference type="PROSITE" id="PS51900"/>
    </source>
</evidence>
<dbReference type="EMBL" id="CP017019">
    <property type="protein sequence ID" value="AOQ23814.1"/>
    <property type="molecule type" value="Genomic_DNA"/>
</dbReference>
<dbReference type="InterPro" id="IPR011010">
    <property type="entry name" value="DNA_brk_join_enz"/>
</dbReference>
<protein>
    <submittedName>
        <fullName evidence="9 10">Transposase</fullName>
    </submittedName>
</protein>
<name>A0AAC9HHN5_NEOTH</name>
<evidence type="ECO:0000256" key="4">
    <source>
        <dbReference type="ARBA" id="ARBA00023125"/>
    </source>
</evidence>
<accession>A0AAC9HHN5</accession>
<comment type="function">
    <text evidence="1">Site-specific tyrosine recombinase, which acts by catalyzing the cutting and rejoining of the recombining DNA molecules.</text>
</comment>
<reference evidence="10 12" key="2">
    <citation type="submission" date="2019-05" db="EMBL/GenBank/DDBJ databases">
        <title>Genome sequence of Moorella thermoacetica ATCC 33924.</title>
        <authorList>
            <person name="Poehlein A."/>
            <person name="Bengelsdorf F.R."/>
            <person name="Duerre P."/>
            <person name="Daniel R."/>
        </authorList>
    </citation>
    <scope>NUCLEOTIDE SEQUENCE [LARGE SCALE GENOMIC DNA]</scope>
    <source>
        <strain evidence="10 12">ATCC 33924</strain>
    </source>
</reference>
<evidence type="ECO:0000256" key="3">
    <source>
        <dbReference type="ARBA" id="ARBA00022908"/>
    </source>
</evidence>
<dbReference type="InterPro" id="IPR044068">
    <property type="entry name" value="CB"/>
</dbReference>
<sequence>MPKRRGNGEGTISKRKDGRWEGKVTIEYDPASGKTKRLTFYGRTRQEVAEKITKALAEIQQGTFVKPTGETLGEWLDTWFTNYVKPRVRPTTRDNYEATIRKHIKPYIGDQKLGQLLPSHLQALYNRKLTEGLSGRTVRLIHTVLHAALKQAVKEGLAVRNVAEATSPPRWEKKEMRVLSPEEQDRLLEALESHRLYAAFLLDMATGLRRGELLGLKWEDIDLKQGLIHVKRTLVRVKAENGPVKTALVFQEPKTAHGRRTIPIPESIMPELKAHKKRQAQEKLLMGQDYQDNGLVFCAVDGRPLDPSSFGDQFAKLAKRAGVEGASMHTLRHTFATRLLELNEHPKIVQELLGHSTITMTLDTYSHVSPELKKQAAAKLNDILKPKKKSSLE</sequence>
<dbReference type="InterPro" id="IPR004107">
    <property type="entry name" value="Integrase_SAM-like_N"/>
</dbReference>
<evidence type="ECO:0000256" key="6">
    <source>
        <dbReference type="PROSITE-ProRule" id="PRU01248"/>
    </source>
</evidence>
<feature type="domain" description="Core-binding (CB)" evidence="8">
    <location>
        <begin position="70"/>
        <end position="153"/>
    </location>
</feature>
<keyword evidence="5" id="KW-0233">DNA recombination</keyword>
<dbReference type="GO" id="GO:0006310">
    <property type="term" value="P:DNA recombination"/>
    <property type="evidence" value="ECO:0007669"/>
    <property type="project" value="UniProtKB-KW"/>
</dbReference>
<evidence type="ECO:0000256" key="5">
    <source>
        <dbReference type="ARBA" id="ARBA00023172"/>
    </source>
</evidence>
<dbReference type="PANTHER" id="PTHR30349">
    <property type="entry name" value="PHAGE INTEGRASE-RELATED"/>
    <property type="match status" value="1"/>
</dbReference>
<keyword evidence="12" id="KW-1185">Reference proteome</keyword>
<evidence type="ECO:0000313" key="10">
    <source>
        <dbReference type="EMBL" id="TYL13999.1"/>
    </source>
</evidence>
<dbReference type="Pfam" id="PF14659">
    <property type="entry name" value="Phage_int_SAM_3"/>
    <property type="match status" value="1"/>
</dbReference>
<evidence type="ECO:0000313" key="9">
    <source>
        <dbReference type="EMBL" id="AOQ23814.1"/>
    </source>
</evidence>
<dbReference type="PROSITE" id="PS51898">
    <property type="entry name" value="TYR_RECOMBINASE"/>
    <property type="match status" value="1"/>
</dbReference>
<dbReference type="InterPro" id="IPR050090">
    <property type="entry name" value="Tyrosine_recombinase_XerCD"/>
</dbReference>
<dbReference type="CDD" id="cd01189">
    <property type="entry name" value="INT_ICEBs1_C_like"/>
    <property type="match status" value="1"/>
</dbReference>
<dbReference type="InterPro" id="IPR002104">
    <property type="entry name" value="Integrase_catalytic"/>
</dbReference>
<organism evidence="9 11">
    <name type="scientific">Neomoorella thermoacetica</name>
    <name type="common">Clostridium thermoaceticum</name>
    <dbReference type="NCBI Taxonomy" id="1525"/>
    <lineage>
        <taxon>Bacteria</taxon>
        <taxon>Bacillati</taxon>
        <taxon>Bacillota</taxon>
        <taxon>Clostridia</taxon>
        <taxon>Neomoorellales</taxon>
        <taxon>Neomoorellaceae</taxon>
        <taxon>Neomoorella</taxon>
    </lineage>
</organism>
<comment type="similarity">
    <text evidence="2">Belongs to the 'phage' integrase family.</text>
</comment>